<proteinExistence type="predicted"/>
<protein>
    <submittedName>
        <fullName evidence="2">Uncharacterized protein</fullName>
    </submittedName>
</protein>
<accession>A0AA36MYA7</accession>
<evidence type="ECO:0000256" key="1">
    <source>
        <dbReference type="SAM" id="MobiDB-lite"/>
    </source>
</evidence>
<keyword evidence="3" id="KW-1185">Reference proteome</keyword>
<dbReference type="Proteomes" id="UP001178507">
    <property type="component" value="Unassembled WGS sequence"/>
</dbReference>
<gene>
    <name evidence="2" type="ORF">EVOR1521_LOCUS11728</name>
</gene>
<sequence>MPGWLDVLDDMLTDSQLDSSLAEEADACRSDSDAEQALGIEFVAAATSEPCEPFRRFMLANHKVEHVHPTFAEQNAGKPCILHPRSPSCARPVNADLGVFGTPCDPFSLQRGKRFHDGSVKQHALYSVTFTDALNFLLDPGAPKAVIMEQVEGFNEPESDSESETPMNRQVWKNEVGP</sequence>
<reference evidence="2" key="1">
    <citation type="submission" date="2023-08" db="EMBL/GenBank/DDBJ databases">
        <authorList>
            <person name="Chen Y."/>
            <person name="Shah S."/>
            <person name="Dougan E. K."/>
            <person name="Thang M."/>
            <person name="Chan C."/>
        </authorList>
    </citation>
    <scope>NUCLEOTIDE SEQUENCE</scope>
</reference>
<dbReference type="SUPFAM" id="SSF53335">
    <property type="entry name" value="S-adenosyl-L-methionine-dependent methyltransferases"/>
    <property type="match status" value="1"/>
</dbReference>
<dbReference type="EMBL" id="CAUJNA010001183">
    <property type="protein sequence ID" value="CAJ1385034.1"/>
    <property type="molecule type" value="Genomic_DNA"/>
</dbReference>
<feature type="region of interest" description="Disordered" evidence="1">
    <location>
        <begin position="153"/>
        <end position="178"/>
    </location>
</feature>
<organism evidence="2 3">
    <name type="scientific">Effrenium voratum</name>
    <dbReference type="NCBI Taxonomy" id="2562239"/>
    <lineage>
        <taxon>Eukaryota</taxon>
        <taxon>Sar</taxon>
        <taxon>Alveolata</taxon>
        <taxon>Dinophyceae</taxon>
        <taxon>Suessiales</taxon>
        <taxon>Symbiodiniaceae</taxon>
        <taxon>Effrenium</taxon>
    </lineage>
</organism>
<dbReference type="Gene3D" id="3.40.50.150">
    <property type="entry name" value="Vaccinia Virus protein VP39"/>
    <property type="match status" value="1"/>
</dbReference>
<evidence type="ECO:0000313" key="3">
    <source>
        <dbReference type="Proteomes" id="UP001178507"/>
    </source>
</evidence>
<dbReference type="InterPro" id="IPR029063">
    <property type="entry name" value="SAM-dependent_MTases_sf"/>
</dbReference>
<name>A0AA36MYA7_9DINO</name>
<evidence type="ECO:0000313" key="2">
    <source>
        <dbReference type="EMBL" id="CAJ1385034.1"/>
    </source>
</evidence>
<dbReference type="AlphaFoldDB" id="A0AA36MYA7"/>
<comment type="caution">
    <text evidence="2">The sequence shown here is derived from an EMBL/GenBank/DDBJ whole genome shotgun (WGS) entry which is preliminary data.</text>
</comment>